<sequence>MEVSEVSCELPAEFMEQLLEASDAPPVFFEIDALLGQRLARAKARLDRLERDLVTRDYSALATARVEFALASRAMADHLMACGLSVSEND</sequence>
<accession>A0A1I7H9A3</accession>
<dbReference type="EMBL" id="FPBP01000004">
    <property type="protein sequence ID" value="SFU57210.1"/>
    <property type="molecule type" value="Genomic_DNA"/>
</dbReference>
<dbReference type="RefSeq" id="WP_089794344.1">
    <property type="nucleotide sequence ID" value="NZ_FPBP01000004.1"/>
</dbReference>
<dbReference type="Proteomes" id="UP000198693">
    <property type="component" value="Unassembled WGS sequence"/>
</dbReference>
<proteinExistence type="predicted"/>
<evidence type="ECO:0000313" key="1">
    <source>
        <dbReference type="EMBL" id="SFU57210.1"/>
    </source>
</evidence>
<protein>
    <submittedName>
        <fullName evidence="1">Uncharacterized protein</fullName>
    </submittedName>
</protein>
<dbReference type="OrthoDB" id="6174320at2"/>
<keyword evidence="2" id="KW-1185">Reference proteome</keyword>
<reference evidence="2" key="1">
    <citation type="submission" date="2016-10" db="EMBL/GenBank/DDBJ databases">
        <authorList>
            <person name="Varghese N."/>
            <person name="Submissions S."/>
        </authorList>
    </citation>
    <scope>NUCLEOTIDE SEQUENCE [LARGE SCALE GENOMIC DNA]</scope>
    <source>
        <strain evidence="2">CGMCC 1.6981</strain>
    </source>
</reference>
<name>A0A1I7H9A3_9GAMM</name>
<evidence type="ECO:0000313" key="2">
    <source>
        <dbReference type="Proteomes" id="UP000198693"/>
    </source>
</evidence>
<gene>
    <name evidence="1" type="ORF">SAMN04487955_10461</name>
</gene>
<organism evidence="1 2">
    <name type="scientific">Halomonas korlensis</name>
    <dbReference type="NCBI Taxonomy" id="463301"/>
    <lineage>
        <taxon>Bacteria</taxon>
        <taxon>Pseudomonadati</taxon>
        <taxon>Pseudomonadota</taxon>
        <taxon>Gammaproteobacteria</taxon>
        <taxon>Oceanospirillales</taxon>
        <taxon>Halomonadaceae</taxon>
        <taxon>Halomonas</taxon>
    </lineage>
</organism>
<dbReference type="AlphaFoldDB" id="A0A1I7H9A3"/>